<keyword evidence="5 6" id="KW-0472">Membrane</keyword>
<dbReference type="AlphaFoldDB" id="A0A1V0N2R9"/>
<feature type="transmembrane region" description="Helical" evidence="6">
    <location>
        <begin position="362"/>
        <end position="379"/>
    </location>
</feature>
<keyword evidence="2" id="KW-1003">Cell membrane</keyword>
<dbReference type="GO" id="GO:0005886">
    <property type="term" value="C:plasma membrane"/>
    <property type="evidence" value="ECO:0007669"/>
    <property type="project" value="UniProtKB-SubCell"/>
</dbReference>
<gene>
    <name evidence="7" type="ORF">FAD_0476</name>
</gene>
<dbReference type="KEGG" id="fai:FAD_0476"/>
<evidence type="ECO:0000256" key="4">
    <source>
        <dbReference type="ARBA" id="ARBA00022989"/>
    </source>
</evidence>
<dbReference type="Proteomes" id="UP000192050">
    <property type="component" value="Chromosome"/>
</dbReference>
<proteinExistence type="predicted"/>
<feature type="transmembrane region" description="Helical" evidence="6">
    <location>
        <begin position="216"/>
        <end position="233"/>
    </location>
</feature>
<comment type="subcellular location">
    <subcellularLocation>
        <location evidence="1">Cell membrane</location>
        <topology evidence="1">Multi-pass membrane protein</topology>
    </subcellularLocation>
</comment>
<dbReference type="Pfam" id="PF01943">
    <property type="entry name" value="Polysacc_synt"/>
    <property type="match status" value="1"/>
</dbReference>
<feature type="transmembrane region" description="Helical" evidence="6">
    <location>
        <begin position="426"/>
        <end position="443"/>
    </location>
</feature>
<reference evidence="7 8" key="1">
    <citation type="submission" date="2011-10" db="EMBL/GenBank/DDBJ databases">
        <title>Metabolic and evolutionary patterns in the extreme acidophile Ferroplasma acidiphilum.</title>
        <authorList>
            <person name="Golyshina O.V."/>
            <person name="Kozyavkin S.A."/>
            <person name="Tatusov R.L."/>
            <person name="Slesarev A.I."/>
            <person name="Golyshin P.N."/>
        </authorList>
    </citation>
    <scope>NUCLEOTIDE SEQUENCE [LARGE SCALE GENOMIC DNA]</scope>
    <source>
        <strain evidence="8">Y</strain>
    </source>
</reference>
<keyword evidence="8" id="KW-1185">Reference proteome</keyword>
<dbReference type="PANTHER" id="PTHR30250:SF11">
    <property type="entry name" value="O-ANTIGEN TRANSPORTER-RELATED"/>
    <property type="match status" value="1"/>
</dbReference>
<feature type="transmembrane region" description="Helical" evidence="6">
    <location>
        <begin position="7"/>
        <end position="25"/>
    </location>
</feature>
<dbReference type="EMBL" id="CP015363">
    <property type="protein sequence ID" value="ARD84391.1"/>
    <property type="molecule type" value="Genomic_DNA"/>
</dbReference>
<dbReference type="STRING" id="74969.FAD_0476"/>
<dbReference type="InterPro" id="IPR050833">
    <property type="entry name" value="Poly_Biosynth_Transport"/>
</dbReference>
<evidence type="ECO:0000256" key="1">
    <source>
        <dbReference type="ARBA" id="ARBA00004651"/>
    </source>
</evidence>
<keyword evidence="4 6" id="KW-1133">Transmembrane helix</keyword>
<dbReference type="InterPro" id="IPR002797">
    <property type="entry name" value="Polysacc_synth"/>
</dbReference>
<accession>A0A1V0N2R9</accession>
<evidence type="ECO:0000313" key="7">
    <source>
        <dbReference type="EMBL" id="ARD84391.1"/>
    </source>
</evidence>
<keyword evidence="3 6" id="KW-0812">Transmembrane</keyword>
<evidence type="ECO:0000256" key="3">
    <source>
        <dbReference type="ARBA" id="ARBA00022692"/>
    </source>
</evidence>
<feature type="transmembrane region" description="Helical" evidence="6">
    <location>
        <begin position="449"/>
        <end position="472"/>
    </location>
</feature>
<feature type="transmembrane region" description="Helical" evidence="6">
    <location>
        <begin position="148"/>
        <end position="166"/>
    </location>
</feature>
<feature type="transmembrane region" description="Helical" evidence="6">
    <location>
        <begin position="172"/>
        <end position="196"/>
    </location>
</feature>
<evidence type="ECO:0000256" key="5">
    <source>
        <dbReference type="ARBA" id="ARBA00023136"/>
    </source>
</evidence>
<feature type="transmembrane region" description="Helical" evidence="6">
    <location>
        <begin position="321"/>
        <end position="341"/>
    </location>
</feature>
<name>A0A1V0N2R9_9ARCH</name>
<sequence>MLVFGQVTNSLFGYIGLFFIIRFVGLQSWGYLSFSLAFIGVLSIIGDLGYGTAHLKYLSSGEYEEGVCTGTFLTIRTVQTLITISIVLGSLFIWINVLHRGFQSNVEIYAIILLLPYFFFARLKDVPIIYYNSKLKSARMSIPQITEAVVRNSLFIILGAVYILRIPGYNTVSAAILLAIIYSISYFIYFLLSVFLGRPWKVNRPSMELFKKYTKLAYPLALASIIGSVSGNIDKVLIEFYWHAVATGAFASLQRIASPITTFSGTISIFFIPLLMKSQGSSDKNFKTDISLFERIISIFILPLVIIFVVLRVYVANLWSAALIPYADILIFLTLAAYLVAINSAYSSSLVARGLTNKIGKITVIALIINISLDLLLIPPDVFEIRIFSLGVLGGAVSTFVAMLFETVAYRVTVIRAEKMKPDLRIFYQLLPILAQSMFLFGITSYIKIYSILLFIPVSVASVIVFLGVAVLSRQITLNQILEFIRALNPFSFGKQLHNE</sequence>
<protein>
    <submittedName>
        <fullName evidence="7">Uncharacterized protein</fullName>
    </submittedName>
</protein>
<feature type="transmembrane region" description="Helical" evidence="6">
    <location>
        <begin position="108"/>
        <end position="127"/>
    </location>
</feature>
<feature type="transmembrane region" description="Helical" evidence="6">
    <location>
        <begin position="296"/>
        <end position="315"/>
    </location>
</feature>
<feature type="transmembrane region" description="Helical" evidence="6">
    <location>
        <begin position="253"/>
        <end position="275"/>
    </location>
</feature>
<evidence type="ECO:0000313" key="8">
    <source>
        <dbReference type="Proteomes" id="UP000192050"/>
    </source>
</evidence>
<feature type="transmembrane region" description="Helical" evidence="6">
    <location>
        <begin position="385"/>
        <end position="405"/>
    </location>
</feature>
<feature type="transmembrane region" description="Helical" evidence="6">
    <location>
        <begin position="81"/>
        <end position="102"/>
    </location>
</feature>
<evidence type="ECO:0000256" key="2">
    <source>
        <dbReference type="ARBA" id="ARBA00022475"/>
    </source>
</evidence>
<evidence type="ECO:0000256" key="6">
    <source>
        <dbReference type="SAM" id="Phobius"/>
    </source>
</evidence>
<dbReference type="PANTHER" id="PTHR30250">
    <property type="entry name" value="PST FAMILY PREDICTED COLANIC ACID TRANSPORTER"/>
    <property type="match status" value="1"/>
</dbReference>
<feature type="transmembrane region" description="Helical" evidence="6">
    <location>
        <begin position="31"/>
        <end position="50"/>
    </location>
</feature>
<organism evidence="7 8">
    <name type="scientific">Ferroplasma acidiphilum</name>
    <dbReference type="NCBI Taxonomy" id="74969"/>
    <lineage>
        <taxon>Archaea</taxon>
        <taxon>Methanobacteriati</taxon>
        <taxon>Thermoplasmatota</taxon>
        <taxon>Thermoplasmata</taxon>
        <taxon>Thermoplasmatales</taxon>
        <taxon>Ferroplasmaceae</taxon>
        <taxon>Ferroplasma</taxon>
    </lineage>
</organism>